<protein>
    <recommendedName>
        <fullName evidence="5">Aminotransferase class I/classII large domain-containing protein</fullName>
    </recommendedName>
</protein>
<dbReference type="Gene3D" id="3.90.1150.10">
    <property type="entry name" value="Aspartate Aminotransferase, domain 1"/>
    <property type="match status" value="1"/>
</dbReference>
<evidence type="ECO:0000256" key="1">
    <source>
        <dbReference type="ARBA" id="ARBA00001933"/>
    </source>
</evidence>
<dbReference type="InterPro" id="IPR051926">
    <property type="entry name" value="Ala_Aminotransferase"/>
</dbReference>
<name>A0A0F9Q882_9ZZZZ</name>
<dbReference type="CDD" id="cd00609">
    <property type="entry name" value="AAT_like"/>
    <property type="match status" value="1"/>
</dbReference>
<dbReference type="PANTHER" id="PTHR43488">
    <property type="entry name" value="GLUTAMATE-PYRUVATE AMINOTRANSFERASE ALAA"/>
    <property type="match status" value="1"/>
</dbReference>
<dbReference type="GO" id="GO:0008483">
    <property type="term" value="F:transaminase activity"/>
    <property type="evidence" value="ECO:0007669"/>
    <property type="project" value="UniProtKB-KW"/>
</dbReference>
<dbReference type="InterPro" id="IPR015421">
    <property type="entry name" value="PyrdxlP-dep_Trfase_major"/>
</dbReference>
<evidence type="ECO:0000313" key="6">
    <source>
        <dbReference type="EMBL" id="KKN40200.1"/>
    </source>
</evidence>
<dbReference type="GO" id="GO:0030170">
    <property type="term" value="F:pyridoxal phosphate binding"/>
    <property type="evidence" value="ECO:0007669"/>
    <property type="project" value="InterPro"/>
</dbReference>
<dbReference type="PROSITE" id="PS00105">
    <property type="entry name" value="AA_TRANSFER_CLASS_1"/>
    <property type="match status" value="1"/>
</dbReference>
<dbReference type="AlphaFoldDB" id="A0A0F9Q882"/>
<dbReference type="InterPro" id="IPR015422">
    <property type="entry name" value="PyrdxlP-dep_Trfase_small"/>
</dbReference>
<evidence type="ECO:0000256" key="4">
    <source>
        <dbReference type="ARBA" id="ARBA00022898"/>
    </source>
</evidence>
<dbReference type="InterPro" id="IPR004839">
    <property type="entry name" value="Aminotransferase_I/II_large"/>
</dbReference>
<sequence length="397" mass="45413">MNKITQRTKKIHYAIREIAAIANKVERRGVKIYNLNIGDPVIYDFKTPHYISEALAEASFGGKNYYVDSLGVPELREELSKSLDRSYQLKIDPDNILLTTGVTEAVFFIIAATIEKNRELLIPGPSYPLYINYTNFFNGVPVEYELDENDDWEPNIDDLRKKINKKTQAILICSPNNPTGVMYSEKQIKQIIDIAGEHDLFILSDEIYDQIIFEKPFSCTATLSKDVPVVGLNGFSKSHLATGWRLGYMYYHDPENKLDEIKKGIAKMARARLSASSVAQYAAIKILKNPGTHTAAMVKKLKERRDYSYERLRRIEGISCVKANGAFYLFPRFDFVELNKWKNDKEFVIDLLESTGICTVYGSGFGEFGKNHVRFTFLPDLETLKTVYDLLEDFLKK</sequence>
<comment type="caution">
    <text evidence="6">The sequence shown here is derived from an EMBL/GenBank/DDBJ whole genome shotgun (WGS) entry which is preliminary data.</text>
</comment>
<gene>
    <name evidence="6" type="ORF">LCGC14_0735700</name>
</gene>
<dbReference type="Gene3D" id="3.40.640.10">
    <property type="entry name" value="Type I PLP-dependent aspartate aminotransferase-like (Major domain)"/>
    <property type="match status" value="1"/>
</dbReference>
<dbReference type="InterPro" id="IPR015424">
    <property type="entry name" value="PyrdxlP-dep_Trfase"/>
</dbReference>
<comment type="cofactor">
    <cofactor evidence="1">
        <name>pyridoxal 5'-phosphate</name>
        <dbReference type="ChEBI" id="CHEBI:597326"/>
    </cofactor>
</comment>
<dbReference type="EMBL" id="LAZR01001718">
    <property type="protein sequence ID" value="KKN40200.1"/>
    <property type="molecule type" value="Genomic_DNA"/>
</dbReference>
<evidence type="ECO:0000256" key="2">
    <source>
        <dbReference type="ARBA" id="ARBA00022576"/>
    </source>
</evidence>
<accession>A0A0F9Q882</accession>
<organism evidence="6">
    <name type="scientific">marine sediment metagenome</name>
    <dbReference type="NCBI Taxonomy" id="412755"/>
    <lineage>
        <taxon>unclassified sequences</taxon>
        <taxon>metagenomes</taxon>
        <taxon>ecological metagenomes</taxon>
    </lineage>
</organism>
<keyword evidence="4" id="KW-0663">Pyridoxal phosphate</keyword>
<dbReference type="Pfam" id="PF00155">
    <property type="entry name" value="Aminotran_1_2"/>
    <property type="match status" value="1"/>
</dbReference>
<feature type="domain" description="Aminotransferase class I/classII large" evidence="5">
    <location>
        <begin position="32"/>
        <end position="385"/>
    </location>
</feature>
<reference evidence="6" key="1">
    <citation type="journal article" date="2015" name="Nature">
        <title>Complex archaea that bridge the gap between prokaryotes and eukaryotes.</title>
        <authorList>
            <person name="Spang A."/>
            <person name="Saw J.H."/>
            <person name="Jorgensen S.L."/>
            <person name="Zaremba-Niedzwiedzka K."/>
            <person name="Martijn J."/>
            <person name="Lind A.E."/>
            <person name="van Eijk R."/>
            <person name="Schleper C."/>
            <person name="Guy L."/>
            <person name="Ettema T.J."/>
        </authorList>
    </citation>
    <scope>NUCLEOTIDE SEQUENCE</scope>
</reference>
<keyword evidence="3" id="KW-0808">Transferase</keyword>
<evidence type="ECO:0000259" key="5">
    <source>
        <dbReference type="Pfam" id="PF00155"/>
    </source>
</evidence>
<keyword evidence="2" id="KW-0032">Aminotransferase</keyword>
<proteinExistence type="predicted"/>
<dbReference type="PANTHER" id="PTHR43488:SF2">
    <property type="entry name" value="GLUTAMATE-PYRUVATE AMINOTRANSFERASE ALAA"/>
    <property type="match status" value="1"/>
</dbReference>
<evidence type="ECO:0000256" key="3">
    <source>
        <dbReference type="ARBA" id="ARBA00022679"/>
    </source>
</evidence>
<dbReference type="SUPFAM" id="SSF53383">
    <property type="entry name" value="PLP-dependent transferases"/>
    <property type="match status" value="1"/>
</dbReference>
<dbReference type="InterPro" id="IPR004838">
    <property type="entry name" value="NHTrfase_class1_PyrdxlP-BS"/>
</dbReference>